<organism evidence="2 3">
    <name type="scientific">Armillaria solidipes</name>
    <dbReference type="NCBI Taxonomy" id="1076256"/>
    <lineage>
        <taxon>Eukaryota</taxon>
        <taxon>Fungi</taxon>
        <taxon>Dikarya</taxon>
        <taxon>Basidiomycota</taxon>
        <taxon>Agaricomycotina</taxon>
        <taxon>Agaricomycetes</taxon>
        <taxon>Agaricomycetidae</taxon>
        <taxon>Agaricales</taxon>
        <taxon>Marasmiineae</taxon>
        <taxon>Physalacriaceae</taxon>
        <taxon>Armillaria</taxon>
    </lineage>
</organism>
<protein>
    <submittedName>
        <fullName evidence="2">Uncharacterized protein</fullName>
    </submittedName>
</protein>
<dbReference type="Gene3D" id="3.80.10.10">
    <property type="entry name" value="Ribonuclease Inhibitor"/>
    <property type="match status" value="1"/>
</dbReference>
<dbReference type="STRING" id="1076256.A0A2H3BQD1"/>
<keyword evidence="1" id="KW-0732">Signal</keyword>
<evidence type="ECO:0000313" key="3">
    <source>
        <dbReference type="Proteomes" id="UP000218334"/>
    </source>
</evidence>
<dbReference type="InterPro" id="IPR032675">
    <property type="entry name" value="LRR_dom_sf"/>
</dbReference>
<feature type="signal peptide" evidence="1">
    <location>
        <begin position="1"/>
        <end position="23"/>
    </location>
</feature>
<gene>
    <name evidence="2" type="ORF">ARMSODRAFT_1082446</name>
</gene>
<evidence type="ECO:0000256" key="1">
    <source>
        <dbReference type="SAM" id="SignalP"/>
    </source>
</evidence>
<dbReference type="EMBL" id="KZ293421">
    <property type="protein sequence ID" value="PBK73091.1"/>
    <property type="molecule type" value="Genomic_DNA"/>
</dbReference>
<evidence type="ECO:0000313" key="2">
    <source>
        <dbReference type="EMBL" id="PBK73091.1"/>
    </source>
</evidence>
<name>A0A2H3BQD1_9AGAR</name>
<proteinExistence type="predicted"/>
<dbReference type="Proteomes" id="UP000218334">
    <property type="component" value="Unassembled WGS sequence"/>
</dbReference>
<dbReference type="AlphaFoldDB" id="A0A2H3BQD1"/>
<sequence length="444" mass="50248">MTRDNGCLLLLPMILSLQSPLQEDKLCIMPHRRRQVARVPAELIITIFFHCLPDSSYPSLHGDAAPLLLSHVCRSWRGLALSVSRLWSSFEIDFHNGYATPRLEALEFWLKHSKEQPLSFDIIYEPPTHTTRRVFQGQSTAFVKALLRHSSRWRDVRFVTPGASVVPLFTDPSLASGLCSLEALTLDMRGVWPSHGVALRSLGIHWSRLSELHVRLDCPAEGLPTLDEVFDILSEGENLMACSFNATCTFTSKPDPTRVSIAKLQRLNLTLRATLGFEACFACFLDSLDMVALKALRIECIDDLNGQNWNGCQSSILSCLRSAMIRELQLYYLPLSTIDVIDIFDATPALERLNLKFDLGDKDGDPVNDVLFQRIMLSRTLRALDIECHGTKLNCKAVTDIVRLETLERLYLATLIPICNCLDAHWEKGRGRGVDIQLRHYYYY</sequence>
<accession>A0A2H3BQD1</accession>
<feature type="chain" id="PRO_5013608100" evidence="1">
    <location>
        <begin position="24"/>
        <end position="444"/>
    </location>
</feature>
<keyword evidence="3" id="KW-1185">Reference proteome</keyword>
<reference evidence="3" key="1">
    <citation type="journal article" date="2017" name="Nat. Ecol. Evol.">
        <title>Genome expansion and lineage-specific genetic innovations in the forest pathogenic fungi Armillaria.</title>
        <authorList>
            <person name="Sipos G."/>
            <person name="Prasanna A.N."/>
            <person name="Walter M.C."/>
            <person name="O'Connor E."/>
            <person name="Balint B."/>
            <person name="Krizsan K."/>
            <person name="Kiss B."/>
            <person name="Hess J."/>
            <person name="Varga T."/>
            <person name="Slot J."/>
            <person name="Riley R."/>
            <person name="Boka B."/>
            <person name="Rigling D."/>
            <person name="Barry K."/>
            <person name="Lee J."/>
            <person name="Mihaltcheva S."/>
            <person name="LaButti K."/>
            <person name="Lipzen A."/>
            <person name="Waldron R."/>
            <person name="Moloney N.M."/>
            <person name="Sperisen C."/>
            <person name="Kredics L."/>
            <person name="Vagvoelgyi C."/>
            <person name="Patrignani A."/>
            <person name="Fitzpatrick D."/>
            <person name="Nagy I."/>
            <person name="Doyle S."/>
            <person name="Anderson J.B."/>
            <person name="Grigoriev I.V."/>
            <person name="Gueldener U."/>
            <person name="Muensterkoetter M."/>
            <person name="Nagy L.G."/>
        </authorList>
    </citation>
    <scope>NUCLEOTIDE SEQUENCE [LARGE SCALE GENOMIC DNA]</scope>
    <source>
        <strain evidence="3">28-4</strain>
    </source>
</reference>